<dbReference type="GO" id="GO:0071013">
    <property type="term" value="C:catalytic step 2 spliceosome"/>
    <property type="evidence" value="ECO:0007669"/>
    <property type="project" value="TreeGrafter"/>
</dbReference>
<dbReference type="PANTHER" id="PTHR15316">
    <property type="entry name" value="SPLICEOSOME ASSOCIATED PROTEIN 114/SWAP SPLICING FACTOR-RELATED"/>
    <property type="match status" value="1"/>
</dbReference>
<feature type="compositionally biased region" description="Pro residues" evidence="7">
    <location>
        <begin position="353"/>
        <end position="368"/>
    </location>
</feature>
<feature type="region of interest" description="Disordered" evidence="7">
    <location>
        <begin position="336"/>
        <end position="368"/>
    </location>
</feature>
<dbReference type="EMBL" id="BDGG01000004">
    <property type="protein sequence ID" value="GAU98208.1"/>
    <property type="molecule type" value="Genomic_DNA"/>
</dbReference>
<dbReference type="Pfam" id="PF12230">
    <property type="entry name" value="PRP21_like_P"/>
    <property type="match status" value="1"/>
</dbReference>
<dbReference type="Gene3D" id="3.10.20.90">
    <property type="entry name" value="Phosphatidylinositol 3-kinase Catalytic Subunit, Chain A, domain 1"/>
    <property type="match status" value="1"/>
</dbReference>
<dbReference type="AlphaFoldDB" id="A0A1D1VIA1"/>
<evidence type="ECO:0000256" key="5">
    <source>
        <dbReference type="ARBA" id="ARBA00023187"/>
    </source>
</evidence>
<keyword evidence="5" id="KW-0508">mRNA splicing</keyword>
<feature type="region of interest" description="Disordered" evidence="7">
    <location>
        <begin position="605"/>
        <end position="642"/>
    </location>
</feature>
<evidence type="ECO:0000256" key="2">
    <source>
        <dbReference type="ARBA" id="ARBA00022664"/>
    </source>
</evidence>
<feature type="compositionally biased region" description="Basic and acidic residues" evidence="7">
    <location>
        <begin position="633"/>
        <end position="642"/>
    </location>
</feature>
<dbReference type="SMART" id="SM00213">
    <property type="entry name" value="UBQ"/>
    <property type="match status" value="1"/>
</dbReference>
<organism evidence="10 11">
    <name type="scientific">Ramazzottius varieornatus</name>
    <name type="common">Water bear</name>
    <name type="synonym">Tardigrade</name>
    <dbReference type="NCBI Taxonomy" id="947166"/>
    <lineage>
        <taxon>Eukaryota</taxon>
        <taxon>Metazoa</taxon>
        <taxon>Ecdysozoa</taxon>
        <taxon>Tardigrada</taxon>
        <taxon>Eutardigrada</taxon>
        <taxon>Parachela</taxon>
        <taxon>Hypsibioidea</taxon>
        <taxon>Ramazzottiidae</taxon>
        <taxon>Ramazzottius</taxon>
    </lineage>
</organism>
<comment type="subcellular location">
    <subcellularLocation>
        <location evidence="1">Nucleus</location>
    </subcellularLocation>
</comment>
<evidence type="ECO:0000256" key="3">
    <source>
        <dbReference type="ARBA" id="ARBA00022728"/>
    </source>
</evidence>
<keyword evidence="6" id="KW-0539">Nucleus</keyword>
<dbReference type="GO" id="GO:0003723">
    <property type="term" value="F:RNA binding"/>
    <property type="evidence" value="ECO:0007669"/>
    <property type="project" value="InterPro"/>
</dbReference>
<accession>A0A1D1VIA1</accession>
<evidence type="ECO:0000259" key="8">
    <source>
        <dbReference type="PROSITE" id="PS50053"/>
    </source>
</evidence>
<evidence type="ECO:0000313" key="11">
    <source>
        <dbReference type="Proteomes" id="UP000186922"/>
    </source>
</evidence>
<proteinExistence type="predicted"/>
<dbReference type="InterPro" id="IPR035563">
    <property type="entry name" value="SF3As1_ubi"/>
</dbReference>
<dbReference type="SMART" id="SM00648">
    <property type="entry name" value="SWAP"/>
    <property type="match status" value="2"/>
</dbReference>
<dbReference type="OrthoDB" id="447637at2759"/>
<reference evidence="10 11" key="1">
    <citation type="journal article" date="2016" name="Nat. Commun.">
        <title>Extremotolerant tardigrade genome and improved radiotolerance of human cultured cells by tardigrade-unique protein.</title>
        <authorList>
            <person name="Hashimoto T."/>
            <person name="Horikawa D.D."/>
            <person name="Saito Y."/>
            <person name="Kuwahara H."/>
            <person name="Kozuka-Hata H."/>
            <person name="Shin-I T."/>
            <person name="Minakuchi Y."/>
            <person name="Ohishi K."/>
            <person name="Motoyama A."/>
            <person name="Aizu T."/>
            <person name="Enomoto A."/>
            <person name="Kondo K."/>
            <person name="Tanaka S."/>
            <person name="Hara Y."/>
            <person name="Koshikawa S."/>
            <person name="Sagara H."/>
            <person name="Miura T."/>
            <person name="Yokobori S."/>
            <person name="Miyagawa K."/>
            <person name="Suzuki Y."/>
            <person name="Kubo T."/>
            <person name="Oyama M."/>
            <person name="Kohara Y."/>
            <person name="Fujiyama A."/>
            <person name="Arakawa K."/>
            <person name="Katayama T."/>
            <person name="Toyoda A."/>
            <person name="Kunieda T."/>
        </authorList>
    </citation>
    <scope>NUCLEOTIDE SEQUENCE [LARGE SCALE GENOMIC DNA]</scope>
    <source>
        <strain evidence="10 11">YOKOZUNA-1</strain>
    </source>
</reference>
<dbReference type="GO" id="GO:0000381">
    <property type="term" value="P:regulation of alternative mRNA splicing, via spliceosome"/>
    <property type="evidence" value="ECO:0007669"/>
    <property type="project" value="TreeGrafter"/>
</dbReference>
<dbReference type="InterPro" id="IPR045146">
    <property type="entry name" value="SF3A1"/>
</dbReference>
<dbReference type="STRING" id="947166.A0A1D1VIA1"/>
<gene>
    <name evidence="10" type="primary">RvY_09385-1</name>
    <name evidence="10" type="synonym">RvY_09385.1</name>
    <name evidence="10" type="ORF">RvY_09385</name>
</gene>
<dbReference type="InterPro" id="IPR035967">
    <property type="entry name" value="SWAP/Surp_sf"/>
</dbReference>
<dbReference type="FunFam" id="1.10.10.790:FF:000001">
    <property type="entry name" value="Splicing factor 3a, subunit 1"/>
    <property type="match status" value="1"/>
</dbReference>
<evidence type="ECO:0000256" key="6">
    <source>
        <dbReference type="ARBA" id="ARBA00023242"/>
    </source>
</evidence>
<dbReference type="CDD" id="cd01800">
    <property type="entry name" value="Ubl_SF3a120"/>
    <property type="match status" value="1"/>
</dbReference>
<feature type="domain" description="SURP motif" evidence="9">
    <location>
        <begin position="159"/>
        <end position="201"/>
    </location>
</feature>
<evidence type="ECO:0000259" key="9">
    <source>
        <dbReference type="PROSITE" id="PS50128"/>
    </source>
</evidence>
<sequence length="744" mass="83852">MVAVDGVPNDIPEEFILKPDVRDDQNEGEVYNTPSIGIIYPPPELRNIVDKTASFVARNGTDFEARIRQNEANNPKFNFLNHGDPYHAYYEHKVEEFMQGKAQEPQVQARPYSPPPIAPTNTVQEKLRRQLDVITLKDPPPEFEFFADAPTISSFDLEVVRLTAQCVAKNGRDFLAELMDKESKNFQFDFLKPQHSLFDYFTKLVEQYTKILLPPRSIVADLRSEAARPRKVLEDVRYRAEWYRRDLREKEREDEENEKERVAYAQIDWHDFTIVETIDYQQWEEGEFPAPTTPEEVGARSLLYERMLQEQQQQQSRQTTVPAHEADDITVEMEIEEEEMAPQSPPREEPKEGPQPMPVPPPSMPPPVLAPVIPGNIIIRPYDPRARTVNVAPKTHEMVKSSITGENVPVAKLSEHLRYSLLDPEHLQQRDRQIMDKMNQEQSLATGSDISQQLRQLAERRSDIFGSGAEETSIGRKIGDASKEQERKVVWDGFVGSTDSIMRQAAKNVTPEEQRNHQFEMAKAQGLVPDPEKDKIGPQTTVSVPLPPPVAPLLPPSLPANISVPAPPPVKLPSFAPPPTATSMLRPPGMGMSFLPPTPAFLPSVQPLLPKTSAPPVISAPLPEPDDEDEDEPAAKRQKQDNAAEEEFLQLYKGPITFKVQVPHVADKSEWKLNGQMLSLTLLPTDTVTDIKTKIQDQLGMPVGKQKVQFEGVYVKDTQSIASCAITPGAVVYLQQKERGGRKK</sequence>
<dbReference type="FunFam" id="1.10.10.790:FF:000002">
    <property type="entry name" value="Splicing factor 3A subunit 1"/>
    <property type="match status" value="1"/>
</dbReference>
<keyword evidence="4" id="KW-0677">Repeat</keyword>
<feature type="domain" description="Ubiquitin-like" evidence="8">
    <location>
        <begin position="658"/>
        <end position="741"/>
    </location>
</feature>
<dbReference type="InterPro" id="IPR000061">
    <property type="entry name" value="Surp"/>
</dbReference>
<dbReference type="GO" id="GO:0071004">
    <property type="term" value="C:U2-type prespliceosome"/>
    <property type="evidence" value="ECO:0007669"/>
    <property type="project" value="TreeGrafter"/>
</dbReference>
<dbReference type="GO" id="GO:0005686">
    <property type="term" value="C:U2 snRNP"/>
    <property type="evidence" value="ECO:0007669"/>
    <property type="project" value="TreeGrafter"/>
</dbReference>
<evidence type="ECO:0000313" key="10">
    <source>
        <dbReference type="EMBL" id="GAU98208.1"/>
    </source>
</evidence>
<name>A0A1D1VIA1_RAMVA</name>
<dbReference type="SUPFAM" id="SSF54236">
    <property type="entry name" value="Ubiquitin-like"/>
    <property type="match status" value="1"/>
</dbReference>
<comment type="caution">
    <text evidence="10">The sequence shown here is derived from an EMBL/GenBank/DDBJ whole genome shotgun (WGS) entry which is preliminary data.</text>
</comment>
<dbReference type="SUPFAM" id="SSF109905">
    <property type="entry name" value="Surp module (SWAP domain)"/>
    <property type="match status" value="2"/>
</dbReference>
<dbReference type="InterPro" id="IPR029071">
    <property type="entry name" value="Ubiquitin-like_domsf"/>
</dbReference>
<dbReference type="Proteomes" id="UP000186922">
    <property type="component" value="Unassembled WGS sequence"/>
</dbReference>
<dbReference type="PROSITE" id="PS50053">
    <property type="entry name" value="UBIQUITIN_2"/>
    <property type="match status" value="1"/>
</dbReference>
<protein>
    <recommendedName>
        <fullName evidence="12">Splicing factor 3A subunit 1</fullName>
    </recommendedName>
</protein>
<dbReference type="GO" id="GO:0045292">
    <property type="term" value="P:mRNA cis splicing, via spliceosome"/>
    <property type="evidence" value="ECO:0007669"/>
    <property type="project" value="InterPro"/>
</dbReference>
<dbReference type="Pfam" id="PF00240">
    <property type="entry name" value="ubiquitin"/>
    <property type="match status" value="1"/>
</dbReference>
<dbReference type="InterPro" id="IPR000626">
    <property type="entry name" value="Ubiquitin-like_dom"/>
</dbReference>
<dbReference type="Gene3D" id="1.10.10.790">
    <property type="entry name" value="Surp module"/>
    <property type="match status" value="2"/>
</dbReference>
<keyword evidence="3" id="KW-0747">Spliceosome</keyword>
<dbReference type="PANTHER" id="PTHR15316:SF1">
    <property type="entry name" value="SPLICING FACTOR 3A SUBUNIT 1"/>
    <property type="match status" value="1"/>
</dbReference>
<dbReference type="InterPro" id="IPR022030">
    <property type="entry name" value="SF3A1_dom"/>
</dbReference>
<feature type="domain" description="SURP motif" evidence="9">
    <location>
        <begin position="48"/>
        <end position="90"/>
    </location>
</feature>
<evidence type="ECO:0000256" key="7">
    <source>
        <dbReference type="SAM" id="MobiDB-lite"/>
    </source>
</evidence>
<dbReference type="PROSITE" id="PS50128">
    <property type="entry name" value="SURP"/>
    <property type="match status" value="2"/>
</dbReference>
<evidence type="ECO:0000256" key="1">
    <source>
        <dbReference type="ARBA" id="ARBA00004123"/>
    </source>
</evidence>
<evidence type="ECO:0008006" key="12">
    <source>
        <dbReference type="Google" id="ProtNLM"/>
    </source>
</evidence>
<dbReference type="Pfam" id="PF01805">
    <property type="entry name" value="Surp"/>
    <property type="match status" value="2"/>
</dbReference>
<evidence type="ECO:0000256" key="4">
    <source>
        <dbReference type="ARBA" id="ARBA00022737"/>
    </source>
</evidence>
<keyword evidence="11" id="KW-1185">Reference proteome</keyword>
<keyword evidence="2" id="KW-0507">mRNA processing</keyword>